<feature type="compositionally biased region" description="Basic and acidic residues" evidence="1">
    <location>
        <begin position="239"/>
        <end position="252"/>
    </location>
</feature>
<organism evidence="2 3">
    <name type="scientific">Liparis tanakae</name>
    <name type="common">Tanaka's snailfish</name>
    <dbReference type="NCBI Taxonomy" id="230148"/>
    <lineage>
        <taxon>Eukaryota</taxon>
        <taxon>Metazoa</taxon>
        <taxon>Chordata</taxon>
        <taxon>Craniata</taxon>
        <taxon>Vertebrata</taxon>
        <taxon>Euteleostomi</taxon>
        <taxon>Actinopterygii</taxon>
        <taxon>Neopterygii</taxon>
        <taxon>Teleostei</taxon>
        <taxon>Neoteleostei</taxon>
        <taxon>Acanthomorphata</taxon>
        <taxon>Eupercaria</taxon>
        <taxon>Perciformes</taxon>
        <taxon>Cottioidei</taxon>
        <taxon>Cottales</taxon>
        <taxon>Liparidae</taxon>
        <taxon>Liparis</taxon>
    </lineage>
</organism>
<feature type="region of interest" description="Disordered" evidence="1">
    <location>
        <begin position="421"/>
        <end position="445"/>
    </location>
</feature>
<protein>
    <submittedName>
        <fullName evidence="2">Uncharacterized protein</fullName>
    </submittedName>
</protein>
<name>A0A4Z2EPJ0_9TELE</name>
<proteinExistence type="predicted"/>
<feature type="region of interest" description="Disordered" evidence="1">
    <location>
        <begin position="326"/>
        <end position="347"/>
    </location>
</feature>
<comment type="caution">
    <text evidence="2">The sequence shown here is derived from an EMBL/GenBank/DDBJ whole genome shotgun (WGS) entry which is preliminary data.</text>
</comment>
<feature type="region of interest" description="Disordered" evidence="1">
    <location>
        <begin position="78"/>
        <end position="142"/>
    </location>
</feature>
<evidence type="ECO:0000256" key="1">
    <source>
        <dbReference type="SAM" id="MobiDB-lite"/>
    </source>
</evidence>
<sequence length="445" mass="48079">MDRDLWTVTSMDRDLWTVTSMDRKRIEKLDTDDLDEIEKISVHPGEEEAVCGRSEALWVGQRVPGLQQLLQLAGGEPAAAHGHQSARHAAHLRHKGSLRCGTPPPASRGRGEPRTDLLVEERPAGERQLPERDLPGGGQRDLSWRVGASLKASRRCLQGLKEACGSGRGQRSPEELPVEVGVTKGASRPDPGLIQRLHRASQVEVGVHGPEAAEVPSAEQQGRRPPHGAHVQPPEDQWEERTGSLRAGTGHDRSAHVSVHVEVHPVEHVPLCLCNTNTGPQSGERKYREGGGGGGGGGGGERRRRRGVFCMEEACSSSCSTLSQKEEQTLVSDPVDVGPRPSPEPGVKVIRHTVSTRDPEEEEEEQVFLSGAPGVALCSPDLLVSQVEVQSLHQNVCSERRLVLHALEVKVGGVREGVDAGVRPAGHRHRHGVERLQPPDGVLDG</sequence>
<evidence type="ECO:0000313" key="3">
    <source>
        <dbReference type="Proteomes" id="UP000314294"/>
    </source>
</evidence>
<dbReference type="AlphaFoldDB" id="A0A4Z2EPJ0"/>
<gene>
    <name evidence="2" type="ORF">EYF80_059533</name>
</gene>
<reference evidence="2 3" key="1">
    <citation type="submission" date="2019-03" db="EMBL/GenBank/DDBJ databases">
        <title>First draft genome of Liparis tanakae, snailfish: a comprehensive survey of snailfish specific genes.</title>
        <authorList>
            <person name="Kim W."/>
            <person name="Song I."/>
            <person name="Jeong J.-H."/>
            <person name="Kim D."/>
            <person name="Kim S."/>
            <person name="Ryu S."/>
            <person name="Song J.Y."/>
            <person name="Lee S.K."/>
        </authorList>
    </citation>
    <scope>NUCLEOTIDE SEQUENCE [LARGE SCALE GENOMIC DNA]</scope>
    <source>
        <tissue evidence="2">Muscle</tissue>
    </source>
</reference>
<feature type="region of interest" description="Disordered" evidence="1">
    <location>
        <begin position="277"/>
        <end position="302"/>
    </location>
</feature>
<feature type="region of interest" description="Disordered" evidence="1">
    <location>
        <begin position="214"/>
        <end position="252"/>
    </location>
</feature>
<dbReference type="Proteomes" id="UP000314294">
    <property type="component" value="Unassembled WGS sequence"/>
</dbReference>
<accession>A0A4Z2EPJ0</accession>
<feature type="compositionally biased region" description="Basic residues" evidence="1">
    <location>
        <begin position="84"/>
        <end position="97"/>
    </location>
</feature>
<feature type="compositionally biased region" description="Gly residues" evidence="1">
    <location>
        <begin position="290"/>
        <end position="299"/>
    </location>
</feature>
<feature type="compositionally biased region" description="Basic and acidic residues" evidence="1">
    <location>
        <begin position="109"/>
        <end position="134"/>
    </location>
</feature>
<dbReference type="EMBL" id="SRLO01004630">
    <property type="protein sequence ID" value="TNN30314.1"/>
    <property type="molecule type" value="Genomic_DNA"/>
</dbReference>
<keyword evidence="3" id="KW-1185">Reference proteome</keyword>
<evidence type="ECO:0000313" key="2">
    <source>
        <dbReference type="EMBL" id="TNN30314.1"/>
    </source>
</evidence>